<dbReference type="EC" id="3.2.1.54" evidence="4"/>
<dbReference type="PANTHER" id="PTHR10357:SF210">
    <property type="entry name" value="MALTODEXTRIN GLUCOSIDASE"/>
    <property type="match status" value="1"/>
</dbReference>
<proteinExistence type="predicted"/>
<dbReference type="SMART" id="SM00642">
    <property type="entry name" value="Aamy"/>
    <property type="match status" value="1"/>
</dbReference>
<accession>A0A7M4DS51</accession>
<dbReference type="InterPro" id="IPR017853">
    <property type="entry name" value="GH"/>
</dbReference>
<dbReference type="InterPro" id="IPR006047">
    <property type="entry name" value="GH13_cat_dom"/>
</dbReference>
<keyword evidence="2 4" id="KW-0326">Glycosidase</keyword>
<dbReference type="SUPFAM" id="SSF51445">
    <property type="entry name" value="(Trans)glycosidases"/>
    <property type="match status" value="1"/>
</dbReference>
<dbReference type="AlphaFoldDB" id="A0A7M4DS51"/>
<feature type="domain" description="Glycosyl hydrolase family 13 catalytic" evidence="3">
    <location>
        <begin position="12"/>
        <end position="358"/>
    </location>
</feature>
<protein>
    <submittedName>
        <fullName evidence="4">Cyclomaltodextrinase</fullName>
        <ecNumber evidence="4">3.2.1.54</ecNumber>
    </submittedName>
</protein>
<dbReference type="EMBL" id="CACRYJ010000068">
    <property type="protein sequence ID" value="VZO40295.1"/>
    <property type="molecule type" value="Genomic_DNA"/>
</dbReference>
<dbReference type="GO" id="GO:0047798">
    <property type="term" value="F:cyclomaltodextrinase activity"/>
    <property type="evidence" value="ECO:0007669"/>
    <property type="project" value="UniProtKB-EC"/>
</dbReference>
<dbReference type="GO" id="GO:0005975">
    <property type="term" value="P:carbohydrate metabolic process"/>
    <property type="evidence" value="ECO:0007669"/>
    <property type="project" value="InterPro"/>
</dbReference>
<dbReference type="PANTHER" id="PTHR10357">
    <property type="entry name" value="ALPHA-AMYLASE FAMILY MEMBER"/>
    <property type="match status" value="1"/>
</dbReference>
<evidence type="ECO:0000313" key="5">
    <source>
        <dbReference type="Proteomes" id="UP000419743"/>
    </source>
</evidence>
<gene>
    <name evidence="4" type="ORF">HALOF300_04999</name>
</gene>
<comment type="caution">
    <text evidence="4">The sequence shown here is derived from an EMBL/GenBank/DDBJ whole genome shotgun (WGS) entry which is preliminary data.</text>
</comment>
<dbReference type="Gene3D" id="3.20.20.80">
    <property type="entry name" value="Glycosidases"/>
    <property type="match status" value="1"/>
</dbReference>
<sequence>MTSWQEHAIWWQVYPLGFAAAPKALADAPPEPARTLRALIDWLDYAVGLGVSGIALGPIFTASTHGYDTVDHFGIDPRLGDRADFDALVAAAHERGLRIMLDGVFNHVGREHPAFRAAVENGPDNAEARLFDLTWNGPGAAPTVGNFEGHDSLVALNHGDDGVVDLVSEVMRYWLRAGADAWRLDAAYAVPTQFWQQVLPAVRAEFGEAYVVGEVIHGDYAQIVAESGMDAVTQYELWKAIWNSIRERNFYELDHALGRHNDMLEAFVPLTFVGNHDVTRIATQIPDPRLRAHALVLLMTLGGTPSIYYGDEQGFEAVKEERFGGDDAIRPAFPDSPADLPESGWDVYHLHQELISVRRRHPWLHRARTRALNLSNETYAYEAVGEGGRLVVVLNVADAAARVDGVGVTDVVAGPAELGDGGAWVRVDACGWAVLE</sequence>
<keyword evidence="5" id="KW-1185">Reference proteome</keyword>
<evidence type="ECO:0000259" key="3">
    <source>
        <dbReference type="SMART" id="SM00642"/>
    </source>
</evidence>
<dbReference type="Pfam" id="PF00128">
    <property type="entry name" value="Alpha-amylase"/>
    <property type="match status" value="1"/>
</dbReference>
<keyword evidence="1 4" id="KW-0378">Hydrolase</keyword>
<reference evidence="4 5" key="1">
    <citation type="submission" date="2019-11" db="EMBL/GenBank/DDBJ databases">
        <authorList>
            <person name="Criscuolo A."/>
        </authorList>
    </citation>
    <scope>NUCLEOTIDE SEQUENCE [LARGE SCALE GENOMIC DNA]</scope>
    <source>
        <strain evidence="4">CIP111667</strain>
    </source>
</reference>
<evidence type="ECO:0000256" key="2">
    <source>
        <dbReference type="ARBA" id="ARBA00023295"/>
    </source>
</evidence>
<evidence type="ECO:0000313" key="4">
    <source>
        <dbReference type="EMBL" id="VZO40295.1"/>
    </source>
</evidence>
<dbReference type="RefSeq" id="WP_156743555.1">
    <property type="nucleotide sequence ID" value="NZ_CACRYJ010000068.1"/>
</dbReference>
<dbReference type="CDD" id="cd11354">
    <property type="entry name" value="AmyAc_bac_CMD_like"/>
    <property type="match status" value="1"/>
</dbReference>
<name>A0A7M4DS51_9MICO</name>
<dbReference type="Proteomes" id="UP000419743">
    <property type="component" value="Unassembled WGS sequence"/>
</dbReference>
<organism evidence="4 5">
    <name type="scientific">Occultella aeris</name>
    <dbReference type="NCBI Taxonomy" id="2761496"/>
    <lineage>
        <taxon>Bacteria</taxon>
        <taxon>Bacillati</taxon>
        <taxon>Actinomycetota</taxon>
        <taxon>Actinomycetes</taxon>
        <taxon>Micrococcales</taxon>
        <taxon>Ruaniaceae</taxon>
        <taxon>Occultella</taxon>
    </lineage>
</organism>
<evidence type="ECO:0000256" key="1">
    <source>
        <dbReference type="ARBA" id="ARBA00022801"/>
    </source>
</evidence>